<dbReference type="PANTHER" id="PTHR43309:SF3">
    <property type="entry name" value="5-OXOPROLINASE SUBUNIT C"/>
    <property type="match status" value="1"/>
</dbReference>
<proteinExistence type="predicted"/>
<feature type="domain" description="Carboxyltransferase" evidence="4">
    <location>
        <begin position="27"/>
        <end position="288"/>
    </location>
</feature>
<evidence type="ECO:0000313" key="5">
    <source>
        <dbReference type="EMBL" id="MBM7510160.1"/>
    </source>
</evidence>
<comment type="caution">
    <text evidence="5">The sequence shown here is derived from an EMBL/GenBank/DDBJ whole genome shotgun (WGS) entry which is preliminary data.</text>
</comment>
<sequence length="288" mass="28972">MSVRALEVLATGPLCTVQDQGRPGLAHLGVPRAGALDRPAADLANRLVGNPPGAALLEVVLGGLEVRATADTWVAVTGAPAPVVVGRRPAAPGRAERLPAGAVLRLGAPRAGVRSYVAVAGGIDVAPVLGSRSTDTLAGVGPPVLAPGQRLGLGPPAGPPAPVEAPAVPPRGTPTGVLRVHPGPRLERLGPQALAELCATAYVVGAEADRVGLRLDGPPLTHADAGELPSEGMVLGSVQVPPSGRPVVFLADHPPTGGYPVVAVVDPGDLWQCAQLRPGDPVRFTRAR</sequence>
<dbReference type="Pfam" id="PF02626">
    <property type="entry name" value="CT_A_B"/>
    <property type="match status" value="1"/>
</dbReference>
<dbReference type="SMART" id="SM00797">
    <property type="entry name" value="AHS2"/>
    <property type="match status" value="1"/>
</dbReference>
<organism evidence="5 6">
    <name type="scientific">Nocardioides salarius</name>
    <dbReference type="NCBI Taxonomy" id="374513"/>
    <lineage>
        <taxon>Bacteria</taxon>
        <taxon>Bacillati</taxon>
        <taxon>Actinomycetota</taxon>
        <taxon>Actinomycetes</taxon>
        <taxon>Propionibacteriales</taxon>
        <taxon>Nocardioidaceae</taxon>
        <taxon>Nocardioides</taxon>
    </lineage>
</organism>
<dbReference type="Gene3D" id="2.40.100.10">
    <property type="entry name" value="Cyclophilin-like"/>
    <property type="match status" value="1"/>
</dbReference>
<dbReference type="InterPro" id="IPR029000">
    <property type="entry name" value="Cyclophilin-like_dom_sf"/>
</dbReference>
<evidence type="ECO:0000259" key="4">
    <source>
        <dbReference type="SMART" id="SM00797"/>
    </source>
</evidence>
<evidence type="ECO:0000256" key="2">
    <source>
        <dbReference type="ARBA" id="ARBA00022801"/>
    </source>
</evidence>
<protein>
    <submittedName>
        <fullName evidence="5">Biotin-dependent carboxylase-like uncharacterized protein</fullName>
    </submittedName>
</protein>
<keyword evidence="1" id="KW-0547">Nucleotide-binding</keyword>
<keyword evidence="2" id="KW-0378">Hydrolase</keyword>
<accession>A0ABS2MG47</accession>
<dbReference type="Proteomes" id="UP000732378">
    <property type="component" value="Unassembled WGS sequence"/>
</dbReference>
<dbReference type="SUPFAM" id="SSF50891">
    <property type="entry name" value="Cyclophilin-like"/>
    <property type="match status" value="1"/>
</dbReference>
<dbReference type="InterPro" id="IPR052708">
    <property type="entry name" value="PxpC"/>
</dbReference>
<dbReference type="NCBIfam" id="TIGR00724">
    <property type="entry name" value="urea_amlyse_rel"/>
    <property type="match status" value="1"/>
</dbReference>
<dbReference type="EMBL" id="JAFBBZ010000001">
    <property type="protein sequence ID" value="MBM7510160.1"/>
    <property type="molecule type" value="Genomic_DNA"/>
</dbReference>
<evidence type="ECO:0000256" key="3">
    <source>
        <dbReference type="ARBA" id="ARBA00022840"/>
    </source>
</evidence>
<reference evidence="5 6" key="1">
    <citation type="submission" date="2021-01" db="EMBL/GenBank/DDBJ databases">
        <title>Sequencing the genomes of 1000 actinobacteria strains.</title>
        <authorList>
            <person name="Klenk H.-P."/>
        </authorList>
    </citation>
    <scope>NUCLEOTIDE SEQUENCE [LARGE SCALE GENOMIC DNA]</scope>
    <source>
        <strain evidence="5 6">DSM 18239</strain>
    </source>
</reference>
<dbReference type="InterPro" id="IPR003778">
    <property type="entry name" value="CT_A_B"/>
</dbReference>
<evidence type="ECO:0000313" key="6">
    <source>
        <dbReference type="Proteomes" id="UP000732378"/>
    </source>
</evidence>
<name>A0ABS2MG47_9ACTN</name>
<gene>
    <name evidence="5" type="ORF">JOE61_003974</name>
</gene>
<keyword evidence="3" id="KW-0067">ATP-binding</keyword>
<keyword evidence="6" id="KW-1185">Reference proteome</keyword>
<dbReference type="RefSeq" id="WP_193670297.1">
    <property type="nucleotide sequence ID" value="NZ_JACDTV010000013.1"/>
</dbReference>
<evidence type="ECO:0000256" key="1">
    <source>
        <dbReference type="ARBA" id="ARBA00022741"/>
    </source>
</evidence>
<dbReference type="PANTHER" id="PTHR43309">
    <property type="entry name" value="5-OXOPROLINASE SUBUNIT C"/>
    <property type="match status" value="1"/>
</dbReference>